<accession>A0A923RGY3</accession>
<dbReference type="Gene3D" id="2.60.40.10">
    <property type="entry name" value="Immunoglobulins"/>
    <property type="match status" value="1"/>
</dbReference>
<proteinExistence type="predicted"/>
<keyword evidence="4" id="KW-1185">Reference proteome</keyword>
<dbReference type="InterPro" id="IPR013783">
    <property type="entry name" value="Ig-like_fold"/>
</dbReference>
<dbReference type="InterPro" id="IPR032693">
    <property type="entry name" value="YtkA-like_dom"/>
</dbReference>
<dbReference type="Pfam" id="PF13115">
    <property type="entry name" value="YtkA"/>
    <property type="match status" value="2"/>
</dbReference>
<dbReference type="AlphaFoldDB" id="A0A923RGY3"/>
<dbReference type="Proteomes" id="UP000637359">
    <property type="component" value="Unassembled WGS sequence"/>
</dbReference>
<gene>
    <name evidence="3" type="ORF">H8S33_05310</name>
</gene>
<evidence type="ECO:0000256" key="1">
    <source>
        <dbReference type="SAM" id="SignalP"/>
    </source>
</evidence>
<name>A0A923RGY3_9BACI</name>
<comment type="caution">
    <text evidence="3">The sequence shown here is derived from an EMBL/GenBank/DDBJ whole genome shotgun (WGS) entry which is preliminary data.</text>
</comment>
<organism evidence="3 4">
    <name type="scientific">Ornithinibacillus hominis</name>
    <dbReference type="NCBI Taxonomy" id="2763055"/>
    <lineage>
        <taxon>Bacteria</taxon>
        <taxon>Bacillati</taxon>
        <taxon>Bacillota</taxon>
        <taxon>Bacilli</taxon>
        <taxon>Bacillales</taxon>
        <taxon>Bacillaceae</taxon>
        <taxon>Ornithinibacillus</taxon>
    </lineage>
</organism>
<dbReference type="InterPro" id="IPR000601">
    <property type="entry name" value="PKD_dom"/>
</dbReference>
<dbReference type="EMBL" id="JACOOL010000003">
    <property type="protein sequence ID" value="MBC5636246.1"/>
    <property type="molecule type" value="Genomic_DNA"/>
</dbReference>
<dbReference type="InterPro" id="IPR035986">
    <property type="entry name" value="PKD_dom_sf"/>
</dbReference>
<dbReference type="PROSITE" id="PS50093">
    <property type="entry name" value="PKD"/>
    <property type="match status" value="1"/>
</dbReference>
<dbReference type="PROSITE" id="PS51257">
    <property type="entry name" value="PROKAR_LIPOPROTEIN"/>
    <property type="match status" value="1"/>
</dbReference>
<evidence type="ECO:0000259" key="2">
    <source>
        <dbReference type="PROSITE" id="PS50093"/>
    </source>
</evidence>
<feature type="domain" description="PKD" evidence="2">
    <location>
        <begin position="204"/>
        <end position="252"/>
    </location>
</feature>
<sequence length="252" mass="28214">MKMKKYIGLLMILLVGALAACGNNGEKTDADEEVKALNVDFQLPEHADVGEVVELKAIVTYGDELVKDADKVEFEYWVQGNEKETTTVEGKNNDDGTYTADVTFEADGVYEIYAHTTARMVHIMPKKSITIGEGNATAHEEHGEGHDNHDHSSHVEGFTMHFMKPEDVQVNKEIDLTLHLVMNDEPLEGATVRYQINRDGTEEYAWVDANEPASGEYKGSHSFDKEGTYTIVVHVENDEGLHEHEEYTVEVK</sequence>
<reference evidence="3" key="1">
    <citation type="submission" date="2020-08" db="EMBL/GenBank/DDBJ databases">
        <title>Genome public.</title>
        <authorList>
            <person name="Liu C."/>
            <person name="Sun Q."/>
        </authorList>
    </citation>
    <scope>NUCLEOTIDE SEQUENCE</scope>
    <source>
        <strain evidence="3">BX22</strain>
    </source>
</reference>
<keyword evidence="1" id="KW-0732">Signal</keyword>
<protein>
    <submittedName>
        <fullName evidence="3">FixH family protein</fullName>
    </submittedName>
</protein>
<feature type="chain" id="PRO_5039123609" evidence="1">
    <location>
        <begin position="20"/>
        <end position="252"/>
    </location>
</feature>
<dbReference type="SUPFAM" id="SSF49299">
    <property type="entry name" value="PKD domain"/>
    <property type="match status" value="1"/>
</dbReference>
<feature type="signal peptide" evidence="1">
    <location>
        <begin position="1"/>
        <end position="19"/>
    </location>
</feature>
<evidence type="ECO:0000313" key="4">
    <source>
        <dbReference type="Proteomes" id="UP000637359"/>
    </source>
</evidence>
<evidence type="ECO:0000313" key="3">
    <source>
        <dbReference type="EMBL" id="MBC5636246.1"/>
    </source>
</evidence>